<name>A0A644V713_9ZZZZ</name>
<sequence>MLPDLQKLPVDIVERFLQTRNAESCGIPAKLAEYILQINYAANLHKKNSSINDCARKLQKEYPGLSMSTCRQRVYDAINYLNTDCTVTAEAWNLYFADEMMKLRDINLIAHNFKEARFCMQESRKYRIAASESAINPDLKKFKQQLVSPDLEITRMGIKKQGLLGAYKKAIDIIKGRDIPETEKQRLIGEVERELNIEDAEYGQ</sequence>
<gene>
    <name evidence="1" type="ORF">SDC9_33124</name>
</gene>
<organism evidence="1">
    <name type="scientific">bioreactor metagenome</name>
    <dbReference type="NCBI Taxonomy" id="1076179"/>
    <lineage>
        <taxon>unclassified sequences</taxon>
        <taxon>metagenomes</taxon>
        <taxon>ecological metagenomes</taxon>
    </lineage>
</organism>
<reference evidence="1" key="1">
    <citation type="submission" date="2019-08" db="EMBL/GenBank/DDBJ databases">
        <authorList>
            <person name="Kucharzyk K."/>
            <person name="Murdoch R.W."/>
            <person name="Higgins S."/>
            <person name="Loffler F."/>
        </authorList>
    </citation>
    <scope>NUCLEOTIDE SEQUENCE</scope>
</reference>
<proteinExistence type="predicted"/>
<protein>
    <submittedName>
        <fullName evidence="1">Uncharacterized protein</fullName>
    </submittedName>
</protein>
<comment type="caution">
    <text evidence="1">The sequence shown here is derived from an EMBL/GenBank/DDBJ whole genome shotgun (WGS) entry which is preliminary data.</text>
</comment>
<accession>A0A644V713</accession>
<dbReference type="EMBL" id="VSSQ01000233">
    <property type="protein sequence ID" value="MPL87130.1"/>
    <property type="molecule type" value="Genomic_DNA"/>
</dbReference>
<dbReference type="AlphaFoldDB" id="A0A644V713"/>
<evidence type="ECO:0000313" key="1">
    <source>
        <dbReference type="EMBL" id="MPL87130.1"/>
    </source>
</evidence>